<dbReference type="PIRSF" id="PIRSF001191">
    <property type="entry name" value="Peptidase_M10A_matrix"/>
    <property type="match status" value="1"/>
</dbReference>
<dbReference type="InterPro" id="IPR006026">
    <property type="entry name" value="Peptidase_Metallo"/>
</dbReference>
<evidence type="ECO:0000256" key="8">
    <source>
        <dbReference type="ARBA" id="ARBA00022837"/>
    </source>
</evidence>
<dbReference type="PANTHER" id="PTHR10201">
    <property type="entry name" value="MATRIX METALLOPROTEINASE"/>
    <property type="match status" value="1"/>
</dbReference>
<feature type="binding site" evidence="14">
    <location>
        <position position="299"/>
    </location>
    <ligand>
        <name>Ca(2+)</name>
        <dbReference type="ChEBI" id="CHEBI:29108"/>
        <label>4</label>
    </ligand>
</feature>
<feature type="binding site" evidence="13">
    <location>
        <position position="237"/>
    </location>
    <ligand>
        <name>Zn(2+)</name>
        <dbReference type="ChEBI" id="CHEBI:29105"/>
        <label>2</label>
        <note>catalytic</note>
    </ligand>
</feature>
<feature type="repeat" description="Hemopexin" evidence="15">
    <location>
        <begin position="435"/>
        <end position="482"/>
    </location>
</feature>
<evidence type="ECO:0000259" key="18">
    <source>
        <dbReference type="SMART" id="SM00235"/>
    </source>
</evidence>
<feature type="binding site" evidence="14">
    <location>
        <position position="176"/>
    </location>
    <ligand>
        <name>Zn(2+)</name>
        <dbReference type="ChEBI" id="CHEBI:29105"/>
        <label>1</label>
    </ligand>
</feature>
<protein>
    <recommendedName>
        <fullName evidence="18">Peptidase metallopeptidase domain-containing protein</fullName>
    </recommendedName>
</protein>
<comment type="cofactor">
    <cofactor evidence="14">
        <name>Zn(2+)</name>
        <dbReference type="ChEBI" id="CHEBI:29105"/>
    </cofactor>
    <text evidence="14">Binds 2 Zn(2+) ions per subunit.</text>
</comment>
<feature type="binding site" evidence="14">
    <location>
        <position position="390"/>
    </location>
    <ligand>
        <name>Ca(2+)</name>
        <dbReference type="ChEBI" id="CHEBI:29108"/>
        <label>5</label>
    </ligand>
</feature>
<comment type="cofactor">
    <cofactor evidence="14">
        <name>Ca(2+)</name>
        <dbReference type="ChEBI" id="CHEBI:29108"/>
    </cofactor>
    <text evidence="14">Can bind about 5 Ca(2+) ions per subunit.</text>
</comment>
<dbReference type="InterPro" id="IPR018486">
    <property type="entry name" value="Hemopexin_CS"/>
</dbReference>
<dbReference type="GeneTree" id="ENSGT00940000156340"/>
<evidence type="ECO:0000256" key="1">
    <source>
        <dbReference type="ARBA" id="ARBA00010370"/>
    </source>
</evidence>
<keyword evidence="8 14" id="KW-0106">Calcium</keyword>
<keyword evidence="2" id="KW-0645">Protease</keyword>
<accession>A0AAY4DXK0</accession>
<dbReference type="CDD" id="cd04278">
    <property type="entry name" value="ZnMc_MMP"/>
    <property type="match status" value="1"/>
</dbReference>
<name>A0AAY4DXK0_9TELE</name>
<reference evidence="19" key="3">
    <citation type="submission" date="2025-09" db="UniProtKB">
        <authorList>
            <consortium name="Ensembl"/>
        </authorList>
    </citation>
    <scope>IDENTIFICATION</scope>
</reference>
<dbReference type="InterPro" id="IPR018487">
    <property type="entry name" value="Hemopexin-like_repeat"/>
</dbReference>
<dbReference type="RefSeq" id="XP_028851888.1">
    <property type="nucleotide sequence ID" value="XM_028996055.1"/>
</dbReference>
<feature type="binding site" evidence="14">
    <location>
        <position position="209"/>
    </location>
    <ligand>
        <name>Ca(2+)</name>
        <dbReference type="ChEBI" id="CHEBI:29108"/>
        <label>1</label>
    </ligand>
</feature>
<feature type="binding site" description="in inhibited form" evidence="14">
    <location>
        <position position="88"/>
    </location>
    <ligand>
        <name>Zn(2+)</name>
        <dbReference type="ChEBI" id="CHEBI:29105"/>
        <label>2</label>
        <note>catalytic</note>
    </ligand>
</feature>
<evidence type="ECO:0000256" key="4">
    <source>
        <dbReference type="ARBA" id="ARBA00022729"/>
    </source>
</evidence>
<evidence type="ECO:0000256" key="2">
    <source>
        <dbReference type="ARBA" id="ARBA00022670"/>
    </source>
</evidence>
<dbReference type="Proteomes" id="UP000694580">
    <property type="component" value="Chromosome 11"/>
</dbReference>
<feature type="binding site" evidence="14">
    <location>
        <position position="184"/>
    </location>
    <ligand>
        <name>Ca(2+)</name>
        <dbReference type="ChEBI" id="CHEBI:29108"/>
        <label>3</label>
    </ligand>
</feature>
<evidence type="ECO:0000313" key="20">
    <source>
        <dbReference type="Proteomes" id="UP000694580"/>
    </source>
</evidence>
<feature type="binding site" evidence="14">
    <location>
        <position position="245"/>
    </location>
    <ligand>
        <name>Zn(2+)</name>
        <dbReference type="ChEBI" id="CHEBI:29105"/>
        <label>2</label>
        <note>catalytic</note>
    </ligand>
</feature>
<reference evidence="19 20" key="1">
    <citation type="submission" date="2020-06" db="EMBL/GenBank/DDBJ databases">
        <authorList>
            <consortium name="Wellcome Sanger Institute Data Sharing"/>
        </authorList>
    </citation>
    <scope>NUCLEOTIDE SEQUENCE [LARGE SCALE GENOMIC DNA]</scope>
</reference>
<dbReference type="GO" id="GO:0006508">
    <property type="term" value="P:proteolysis"/>
    <property type="evidence" value="ECO:0007669"/>
    <property type="project" value="UniProtKB-KW"/>
</dbReference>
<evidence type="ECO:0000256" key="16">
    <source>
        <dbReference type="SAM" id="MobiDB-lite"/>
    </source>
</evidence>
<feature type="repeat" description="Hemopexin" evidence="15">
    <location>
        <begin position="384"/>
        <end position="434"/>
    </location>
</feature>
<dbReference type="GeneID" id="114799424"/>
<feature type="binding site" evidence="13">
    <location>
        <position position="227"/>
    </location>
    <ligand>
        <name>Zn(2+)</name>
        <dbReference type="ChEBI" id="CHEBI:29105"/>
        <label>2</label>
        <note>catalytic</note>
    </ligand>
</feature>
<evidence type="ECO:0000256" key="12">
    <source>
        <dbReference type="PIRSR" id="PIRSR001191-1"/>
    </source>
</evidence>
<feature type="binding site" evidence="14">
    <location>
        <position position="178"/>
    </location>
    <ligand>
        <name>Zn(2+)</name>
        <dbReference type="ChEBI" id="CHEBI:29105"/>
        <label>1</label>
    </ligand>
</feature>
<evidence type="ECO:0000313" key="19">
    <source>
        <dbReference type="Ensembl" id="ENSDCDP00010050123.1"/>
    </source>
</evidence>
<dbReference type="InterPro" id="IPR001818">
    <property type="entry name" value="Pept_M10_metallopeptidase"/>
</dbReference>
<feature type="binding site" evidence="14">
    <location>
        <position position="346"/>
    </location>
    <ligand>
        <name>Ca(2+)</name>
        <dbReference type="ChEBI" id="CHEBI:29108"/>
        <label>5</label>
    </ligand>
</feature>
<keyword evidence="9" id="KW-0482">Metalloprotease</keyword>
<evidence type="ECO:0000256" key="10">
    <source>
        <dbReference type="ARBA" id="ARBA00023145"/>
    </source>
</evidence>
<keyword evidence="7 13" id="KW-0862">Zinc</keyword>
<feature type="repeat" description="Hemopexin" evidence="15">
    <location>
        <begin position="340"/>
        <end position="382"/>
    </location>
</feature>
<keyword evidence="4 17" id="KW-0732">Signal</keyword>
<evidence type="ECO:0000256" key="9">
    <source>
        <dbReference type="ARBA" id="ARBA00023049"/>
    </source>
</evidence>
<sequence>MSPRSRLLVHALALHLLLSARGLPARDRRDVAEHAGRGTWTQNSSPYGLKKRGREPQSQDTVKVLAWPAADFALRNHTGSDPSNRPRCGVPDYPNQNEIRHGRKHRQKRYLLFGRKWNKTDLTYKIVRFPWQMTKDKVRRVLKEALQVWSDVTPLTFTEVWNTEADIVVDFVRYWHEDTLPFDGPGGILAHAFFPGTQLEGNVHFDYDESWTLGNEMGTDLLQVAGHEFGHVLGLQHSHEEGAIMSPFYSFSYPLRLSNDDKAGIQKLYGAKPTPIPPRASTGNSVENRIPDACDTDFDAVSMIRGELFFFKDGYTWRMWDGKLQRGYPALAFRHWKGIPHSIDAAFEDKTGKIWFFQGHNYWVFDAERKISGPDSLQWLGLPVSHIQAALHWKEDHSHQIYFFKSGSYWRFNPLNSRVDSAYPESIQRRWPGIPDEIDAAFQDRYGYGIFISGRRYWKFDPVERRVLEGYPRYVGMDFFNCNMNELR</sequence>
<evidence type="ECO:0000256" key="15">
    <source>
        <dbReference type="PROSITE-ProRule" id="PRU01011"/>
    </source>
</evidence>
<evidence type="ECO:0000256" key="5">
    <source>
        <dbReference type="ARBA" id="ARBA00022737"/>
    </source>
</evidence>
<evidence type="ECO:0000256" key="3">
    <source>
        <dbReference type="ARBA" id="ARBA00022723"/>
    </source>
</evidence>
<dbReference type="Pfam" id="PF00045">
    <property type="entry name" value="Hemopexin"/>
    <property type="match status" value="4"/>
</dbReference>
<dbReference type="GO" id="GO:0008270">
    <property type="term" value="F:zinc ion binding"/>
    <property type="evidence" value="ECO:0007669"/>
    <property type="project" value="InterPro"/>
</dbReference>
<feature type="binding site" evidence="14">
    <location>
        <position position="166"/>
    </location>
    <ligand>
        <name>Ca(2+)</name>
        <dbReference type="ChEBI" id="CHEBI:29108"/>
        <label>2</label>
    </ligand>
</feature>
<evidence type="ECO:0000256" key="7">
    <source>
        <dbReference type="ARBA" id="ARBA00022833"/>
    </source>
</evidence>
<evidence type="ECO:0000256" key="14">
    <source>
        <dbReference type="PIRSR" id="PIRSR621190-2"/>
    </source>
</evidence>
<dbReference type="PROSITE" id="PS00024">
    <property type="entry name" value="HEMOPEXIN"/>
    <property type="match status" value="2"/>
</dbReference>
<gene>
    <name evidence="19" type="primary">mmp11a</name>
</gene>
<feature type="binding site" evidence="14">
    <location>
        <position position="439"/>
    </location>
    <ligand>
        <name>Ca(2+)</name>
        <dbReference type="ChEBI" id="CHEBI:29108"/>
        <label>4</label>
    </ligand>
</feature>
<feature type="domain" description="Peptidase metallopeptidase" evidence="18">
    <location>
        <begin position="113"/>
        <end position="271"/>
    </location>
</feature>
<feature type="repeat" description="Hemopexin" evidence="15">
    <location>
        <begin position="291"/>
        <end position="339"/>
    </location>
</feature>
<dbReference type="GO" id="GO:0030198">
    <property type="term" value="P:extracellular matrix organization"/>
    <property type="evidence" value="ECO:0007669"/>
    <property type="project" value="TreeGrafter"/>
</dbReference>
<feature type="binding site" evidence="14">
    <location>
        <position position="191"/>
    </location>
    <ligand>
        <name>Zn(2+)</name>
        <dbReference type="ChEBI" id="CHEBI:29105"/>
        <label>1</label>
    </ligand>
</feature>
<dbReference type="CDD" id="cd00094">
    <property type="entry name" value="HX"/>
    <property type="match status" value="1"/>
</dbReference>
<feature type="binding site" evidence="14">
    <location>
        <position position="209"/>
    </location>
    <ligand>
        <name>Ca(2+)</name>
        <dbReference type="ChEBI" id="CHEBI:29108"/>
        <label>3</label>
    </ligand>
</feature>
<dbReference type="GO" id="GO:0030574">
    <property type="term" value="P:collagen catabolic process"/>
    <property type="evidence" value="ECO:0007669"/>
    <property type="project" value="TreeGrafter"/>
</dbReference>
<keyword evidence="10" id="KW-0865">Zymogen</keyword>
<feature type="signal peptide" evidence="17">
    <location>
        <begin position="1"/>
        <end position="22"/>
    </location>
</feature>
<feature type="binding site" evidence="14">
    <location>
        <position position="206"/>
    </location>
    <ligand>
        <name>Ca(2+)</name>
        <dbReference type="ChEBI" id="CHEBI:29108"/>
        <label>3</label>
    </ligand>
</feature>
<dbReference type="GO" id="GO:0031012">
    <property type="term" value="C:extracellular matrix"/>
    <property type="evidence" value="ECO:0007669"/>
    <property type="project" value="InterPro"/>
</dbReference>
<dbReference type="InterPro" id="IPR036375">
    <property type="entry name" value="Hemopexin-like_dom_sf"/>
</dbReference>
<proteinExistence type="inferred from homology"/>
<evidence type="ECO:0000256" key="11">
    <source>
        <dbReference type="ARBA" id="ARBA00023157"/>
    </source>
</evidence>
<dbReference type="PANTHER" id="PTHR10201:SF20">
    <property type="entry name" value="STROMELYSIN-3"/>
    <property type="match status" value="1"/>
</dbReference>
<feature type="region of interest" description="Disordered" evidence="16">
    <location>
        <begin position="34"/>
        <end position="59"/>
    </location>
</feature>
<dbReference type="GO" id="GO:0004222">
    <property type="term" value="F:metalloendopeptidase activity"/>
    <property type="evidence" value="ECO:0007669"/>
    <property type="project" value="InterPro"/>
</dbReference>
<dbReference type="PRINTS" id="PR00138">
    <property type="entry name" value="MATRIXIN"/>
</dbReference>
<evidence type="ECO:0000256" key="13">
    <source>
        <dbReference type="PIRSR" id="PIRSR001191-2"/>
    </source>
</evidence>
<feature type="binding site" evidence="14">
    <location>
        <position position="183"/>
    </location>
    <ligand>
        <name>Ca(2+)</name>
        <dbReference type="ChEBI" id="CHEBI:29108"/>
        <label>3</label>
    </ligand>
</feature>
<feature type="binding site" evidence="14">
    <location>
        <position position="344"/>
    </location>
    <ligand>
        <name>Ca(2+)</name>
        <dbReference type="ChEBI" id="CHEBI:29108"/>
        <label>4</label>
    </ligand>
</feature>
<reference evidence="19" key="2">
    <citation type="submission" date="2025-08" db="UniProtKB">
        <authorList>
            <consortium name="Ensembl"/>
        </authorList>
    </citation>
    <scope>IDENTIFICATION</scope>
</reference>
<keyword evidence="5" id="KW-0677">Repeat</keyword>
<dbReference type="Ensembl" id="ENSDCDT00010060544.1">
    <property type="protein sequence ID" value="ENSDCDP00010050123.1"/>
    <property type="gene ID" value="ENSDCDG00010029808.1"/>
</dbReference>
<keyword evidence="6" id="KW-0378">Hydrolase</keyword>
<dbReference type="SMART" id="SM00120">
    <property type="entry name" value="HX"/>
    <property type="match status" value="4"/>
</dbReference>
<dbReference type="Gene3D" id="2.110.10.10">
    <property type="entry name" value="Hemopexin-like domain"/>
    <property type="match status" value="1"/>
</dbReference>
<dbReference type="Pfam" id="PF00413">
    <property type="entry name" value="Peptidase_M10"/>
    <property type="match status" value="1"/>
</dbReference>
<feature type="binding site" evidence="14">
    <location>
        <position position="204"/>
    </location>
    <ligand>
        <name>Zn(2+)</name>
        <dbReference type="ChEBI" id="CHEBI:29105"/>
        <label>1</label>
    </ligand>
</feature>
<dbReference type="InterPro" id="IPR021190">
    <property type="entry name" value="Pept_M10A"/>
</dbReference>
<dbReference type="AlphaFoldDB" id="A0AAY4DXK0"/>
<dbReference type="SUPFAM" id="SSF50923">
    <property type="entry name" value="Hemopexin-like domain"/>
    <property type="match status" value="1"/>
</dbReference>
<dbReference type="PROSITE" id="PS51642">
    <property type="entry name" value="HEMOPEXIN_2"/>
    <property type="match status" value="4"/>
</dbReference>
<keyword evidence="11" id="KW-1015">Disulfide bond</keyword>
<keyword evidence="20" id="KW-1185">Reference proteome</keyword>
<feature type="region of interest" description="Disordered" evidence="16">
    <location>
        <begin position="76"/>
        <end position="98"/>
    </location>
</feature>
<dbReference type="SMART" id="SM00235">
    <property type="entry name" value="ZnMc"/>
    <property type="match status" value="1"/>
</dbReference>
<dbReference type="InterPro" id="IPR000585">
    <property type="entry name" value="Hemopexin-like_dom"/>
</dbReference>
<feature type="active site" evidence="12">
    <location>
        <position position="228"/>
    </location>
</feature>
<evidence type="ECO:0000256" key="6">
    <source>
        <dbReference type="ARBA" id="ARBA00022801"/>
    </source>
</evidence>
<dbReference type="InterPro" id="IPR033739">
    <property type="entry name" value="M10A_MMP"/>
</dbReference>
<evidence type="ECO:0000256" key="17">
    <source>
        <dbReference type="SAM" id="SignalP"/>
    </source>
</evidence>
<dbReference type="SUPFAM" id="SSF55486">
    <property type="entry name" value="Metalloproteases ('zincins'), catalytic domain"/>
    <property type="match status" value="1"/>
</dbReference>
<dbReference type="InterPro" id="IPR024079">
    <property type="entry name" value="MetalloPept_cat_dom_sf"/>
</dbReference>
<comment type="similarity">
    <text evidence="1">Belongs to the peptidase M10A family.</text>
</comment>
<dbReference type="Gene3D" id="3.40.390.10">
    <property type="entry name" value="Collagenase (Catalytic Domain)"/>
    <property type="match status" value="1"/>
</dbReference>
<feature type="chain" id="PRO_5044234924" description="Peptidase metallopeptidase domain-containing protein" evidence="17">
    <location>
        <begin position="23"/>
        <end position="488"/>
    </location>
</feature>
<dbReference type="GO" id="GO:0005615">
    <property type="term" value="C:extracellular space"/>
    <property type="evidence" value="ECO:0007669"/>
    <property type="project" value="TreeGrafter"/>
</dbReference>
<feature type="binding site" evidence="13">
    <location>
        <position position="231"/>
    </location>
    <ligand>
        <name>Zn(2+)</name>
        <dbReference type="ChEBI" id="CHEBI:29105"/>
        <label>2</label>
        <note>catalytic</note>
    </ligand>
</feature>
<dbReference type="FunFam" id="2.110.10.10:FF:000005">
    <property type="entry name" value="Stromelysin-3 preproprotein"/>
    <property type="match status" value="1"/>
</dbReference>
<keyword evidence="3 13" id="KW-0479">Metal-binding</keyword>
<organism evidence="19 20">
    <name type="scientific">Denticeps clupeoides</name>
    <name type="common">denticle herring</name>
    <dbReference type="NCBI Taxonomy" id="299321"/>
    <lineage>
        <taxon>Eukaryota</taxon>
        <taxon>Metazoa</taxon>
        <taxon>Chordata</taxon>
        <taxon>Craniata</taxon>
        <taxon>Vertebrata</taxon>
        <taxon>Euteleostomi</taxon>
        <taxon>Actinopterygii</taxon>
        <taxon>Neopterygii</taxon>
        <taxon>Teleostei</taxon>
        <taxon>Clupei</taxon>
        <taxon>Clupeiformes</taxon>
        <taxon>Denticipitoidei</taxon>
        <taxon>Denticipitidae</taxon>
        <taxon>Denticeps</taxon>
    </lineage>
</organism>